<dbReference type="CDD" id="cd16891">
    <property type="entry name" value="CwlT-like"/>
    <property type="match status" value="1"/>
</dbReference>
<comment type="caution">
    <text evidence="3">The sequence shown here is derived from an EMBL/GenBank/DDBJ whole genome shotgun (WGS) entry which is preliminary data.</text>
</comment>
<dbReference type="Pfam" id="PF13702">
    <property type="entry name" value="Lysozyme_like"/>
    <property type="match status" value="1"/>
</dbReference>
<dbReference type="PANTHER" id="PTHR34135">
    <property type="entry name" value="LYSOZYME"/>
    <property type="match status" value="1"/>
</dbReference>
<comment type="subcellular location">
    <subcellularLocation>
        <location evidence="1">Cell surface</location>
    </subcellularLocation>
</comment>
<evidence type="ECO:0000313" key="4">
    <source>
        <dbReference type="Proteomes" id="UP000673375"/>
    </source>
</evidence>
<dbReference type="SUPFAM" id="SSF53955">
    <property type="entry name" value="Lysozyme-like"/>
    <property type="match status" value="1"/>
</dbReference>
<accession>A0ABS4CKL1</accession>
<dbReference type="Proteomes" id="UP000673375">
    <property type="component" value="Unassembled WGS sequence"/>
</dbReference>
<proteinExistence type="predicted"/>
<evidence type="ECO:0000259" key="2">
    <source>
        <dbReference type="Pfam" id="PF13702"/>
    </source>
</evidence>
<dbReference type="InterPro" id="IPR023346">
    <property type="entry name" value="Lysozyme-like_dom_sf"/>
</dbReference>
<dbReference type="Gene3D" id="3.90.1720.10">
    <property type="entry name" value="endopeptidase domain like (from Nostoc punctiforme)"/>
    <property type="match status" value="1"/>
</dbReference>
<keyword evidence="4" id="KW-1185">Reference proteome</keyword>
<dbReference type="Gene3D" id="1.10.530.10">
    <property type="match status" value="1"/>
</dbReference>
<protein>
    <submittedName>
        <fullName evidence="3">Lysozyme family protein</fullName>
    </submittedName>
</protein>
<gene>
    <name evidence="3" type="ORF">I6N96_12760</name>
</gene>
<dbReference type="InterPro" id="IPR047194">
    <property type="entry name" value="CwlT-like_lysozyme"/>
</dbReference>
<organism evidence="3 4">
    <name type="scientific">Enterococcus larvae</name>
    <dbReference type="NCBI Taxonomy" id="2794352"/>
    <lineage>
        <taxon>Bacteria</taxon>
        <taxon>Bacillati</taxon>
        <taxon>Bacillota</taxon>
        <taxon>Bacilli</taxon>
        <taxon>Lactobacillales</taxon>
        <taxon>Enterococcaceae</taxon>
        <taxon>Enterococcus</taxon>
    </lineage>
</organism>
<reference evidence="3 4" key="1">
    <citation type="submission" date="2020-12" db="EMBL/GenBank/DDBJ databases">
        <title>Vagococcus allomyrinae sp. nov. and Enterococcus lavae sp. nov., isolated from the larvae of Allomyrina dichotoma.</title>
        <authorList>
            <person name="Lee S.D."/>
        </authorList>
    </citation>
    <scope>NUCLEOTIDE SEQUENCE [LARGE SCALE GENOMIC DNA]</scope>
    <source>
        <strain evidence="3 4">BWM-S5</strain>
    </source>
</reference>
<sequence length="345" mass="37315">MMVLFMIGGSSNESDTTTEENMELSTQNISENVMKWKSEIEAACKKYGISDYVDVVLAIIMVESGGSVPDLMQSSESLGLPMNTIKSEKESIDAGVKHLAKCVELAKSKGTDYWSAVGAYNFGSNYINFLANNGKKHTIELADKYSLTVVAPSLGNSTGARYSYSHPVAISYNGGYLYWNGGNFFYVARVQEYLKSSASSGSSDASGWKAEALKNARNDIGNTYPTGWGNRGECMVAVQMWINGVRQGSWIPGGVRTGYLQSGAIEVPWTSAKSGDVIQYESLSSPDTFAVGVHTMFVEKINSDGSIHVIESNVPGGSGLVGERTVKQSDAPSGWRSVVWRFPDQ</sequence>
<evidence type="ECO:0000256" key="1">
    <source>
        <dbReference type="ARBA" id="ARBA00004241"/>
    </source>
</evidence>
<evidence type="ECO:0000313" key="3">
    <source>
        <dbReference type="EMBL" id="MBP1047145.1"/>
    </source>
</evidence>
<dbReference type="PANTHER" id="PTHR34135:SF3">
    <property type="entry name" value="PNEUMOCOCCAL VACCINE ANTIGEN A"/>
    <property type="match status" value="1"/>
</dbReference>
<name>A0ABS4CKL1_9ENTE</name>
<feature type="domain" description="CwlT-like lysozyme" evidence="2">
    <location>
        <begin position="30"/>
        <end position="193"/>
    </location>
</feature>
<dbReference type="EMBL" id="JAEDXU010000006">
    <property type="protein sequence ID" value="MBP1047145.1"/>
    <property type="molecule type" value="Genomic_DNA"/>
</dbReference>